<dbReference type="Gene3D" id="3.30.870.10">
    <property type="entry name" value="Endonuclease Chain A"/>
    <property type="match status" value="1"/>
</dbReference>
<dbReference type="InterPro" id="IPR001736">
    <property type="entry name" value="PLipase_D/transphosphatidylase"/>
</dbReference>
<reference evidence="3" key="1">
    <citation type="submission" date="2010-08" db="EMBL/GenBank/DDBJ databases">
        <authorList>
            <consortium name="Caenorhabditis japonica Sequencing Consortium"/>
            <person name="Wilson R.K."/>
        </authorList>
    </citation>
    <scope>NUCLEOTIDE SEQUENCE [LARGE SCALE GENOMIC DNA]</scope>
    <source>
        <strain evidence="3">DF5081</strain>
    </source>
</reference>
<dbReference type="PROSITE" id="PS50035">
    <property type="entry name" value="PLD"/>
    <property type="match status" value="1"/>
</dbReference>
<name>A0A8R1EQT3_CAEJA</name>
<accession>A0A8R1EQT3</accession>
<protein>
    <submittedName>
        <fullName evidence="2">PLD phosphodiesterase domain-containing protein</fullName>
    </submittedName>
</protein>
<dbReference type="EnsemblMetazoa" id="CJA38465.1">
    <property type="protein sequence ID" value="CJA38465.1"/>
    <property type="gene ID" value="WBGene00214312"/>
</dbReference>
<evidence type="ECO:0000313" key="2">
    <source>
        <dbReference type="EnsemblMetazoa" id="CJA38465.1"/>
    </source>
</evidence>
<evidence type="ECO:0000259" key="1">
    <source>
        <dbReference type="PROSITE" id="PS50035"/>
    </source>
</evidence>
<sequence length="170" mass="19091">MSLGKSKLVTVRMVENYPPKDKGDNADGMILENFGALSRKSIDISQFMGRGKMHSKFLVADRKTFYLGSANLDWRSLNQKMELGVLVEDCECLGEEMHNIFNVLWNLKTEGVENNVFLQQKAAYNKENPLTIRISGEPAHVYIAVHAALHAKNVLLVTDAFLVRFSATLC</sequence>
<organism evidence="2 3">
    <name type="scientific">Caenorhabditis japonica</name>
    <dbReference type="NCBI Taxonomy" id="281687"/>
    <lineage>
        <taxon>Eukaryota</taxon>
        <taxon>Metazoa</taxon>
        <taxon>Ecdysozoa</taxon>
        <taxon>Nematoda</taxon>
        <taxon>Chromadorea</taxon>
        <taxon>Rhabditida</taxon>
        <taxon>Rhabditina</taxon>
        <taxon>Rhabditomorpha</taxon>
        <taxon>Rhabditoidea</taxon>
        <taxon>Rhabditidae</taxon>
        <taxon>Peloderinae</taxon>
        <taxon>Caenorhabditis</taxon>
    </lineage>
</organism>
<dbReference type="AlphaFoldDB" id="A0A8R1EQT3"/>
<evidence type="ECO:0000313" key="3">
    <source>
        <dbReference type="Proteomes" id="UP000005237"/>
    </source>
</evidence>
<dbReference type="SMART" id="SM00155">
    <property type="entry name" value="PLDc"/>
    <property type="match status" value="1"/>
</dbReference>
<reference evidence="2" key="2">
    <citation type="submission" date="2022-06" db="UniProtKB">
        <authorList>
            <consortium name="EnsemblMetazoa"/>
        </authorList>
    </citation>
    <scope>IDENTIFICATION</scope>
    <source>
        <strain evidence="2">DF5081</strain>
    </source>
</reference>
<dbReference type="InterPro" id="IPR025202">
    <property type="entry name" value="PLD-like_dom"/>
</dbReference>
<dbReference type="SUPFAM" id="SSF56024">
    <property type="entry name" value="Phospholipase D/nuclease"/>
    <property type="match status" value="1"/>
</dbReference>
<dbReference type="Proteomes" id="UP000005237">
    <property type="component" value="Unassembled WGS sequence"/>
</dbReference>
<feature type="domain" description="PLD phosphodiesterase" evidence="1">
    <location>
        <begin position="49"/>
        <end position="76"/>
    </location>
</feature>
<dbReference type="PANTHER" id="PTHR10185:SF25">
    <property type="entry name" value="PLD PHOSPHODIESTERASE DOMAIN-CONTAINING PROTEIN"/>
    <property type="match status" value="1"/>
</dbReference>
<dbReference type="InterPro" id="IPR050874">
    <property type="entry name" value="Diverse_PLD-related"/>
</dbReference>
<keyword evidence="3" id="KW-1185">Reference proteome</keyword>
<dbReference type="PANTHER" id="PTHR10185">
    <property type="entry name" value="PHOSPHOLIPASE D - RELATED"/>
    <property type="match status" value="1"/>
</dbReference>
<proteinExistence type="predicted"/>
<dbReference type="Pfam" id="PF13091">
    <property type="entry name" value="PLDc_2"/>
    <property type="match status" value="1"/>
</dbReference>
<dbReference type="GO" id="GO:0003824">
    <property type="term" value="F:catalytic activity"/>
    <property type="evidence" value="ECO:0007669"/>
    <property type="project" value="InterPro"/>
</dbReference>